<dbReference type="RefSeq" id="WP_206577885.1">
    <property type="nucleotide sequence ID" value="NZ_JAFKCT010000003.1"/>
</dbReference>
<gene>
    <name evidence="3" type="ORF">J0A68_09045</name>
</gene>
<dbReference type="PANTHER" id="PTHR43401">
    <property type="entry name" value="L-THREONINE 3-DEHYDROGENASE"/>
    <property type="match status" value="1"/>
</dbReference>
<dbReference type="Pfam" id="PF00107">
    <property type="entry name" value="ADH_zinc_N"/>
    <property type="match status" value="1"/>
</dbReference>
<dbReference type="PANTHER" id="PTHR43401:SF5">
    <property type="entry name" value="ALCOHOL DEHYDROGENASE-RELATED"/>
    <property type="match status" value="1"/>
</dbReference>
<reference evidence="3 4" key="1">
    <citation type="submission" date="2021-03" db="EMBL/GenBank/DDBJ databases">
        <title>novel species isolated from a fishpond in China.</title>
        <authorList>
            <person name="Lu H."/>
            <person name="Cai Z."/>
        </authorList>
    </citation>
    <scope>NUCLEOTIDE SEQUENCE [LARGE SCALE GENOMIC DNA]</scope>
    <source>
        <strain evidence="3 4">H41</strain>
    </source>
</reference>
<comment type="caution">
    <text evidence="3">The sequence shown here is derived from an EMBL/GenBank/DDBJ whole genome shotgun (WGS) entry which is preliminary data.</text>
</comment>
<dbReference type="EMBL" id="JAFKCT010000003">
    <property type="protein sequence ID" value="MBN7811101.1"/>
    <property type="molecule type" value="Genomic_DNA"/>
</dbReference>
<evidence type="ECO:0000313" key="4">
    <source>
        <dbReference type="Proteomes" id="UP000664317"/>
    </source>
</evidence>
<proteinExistence type="predicted"/>
<keyword evidence="4" id="KW-1185">Reference proteome</keyword>
<feature type="domain" description="Alcohol dehydrogenase-like C-terminal" evidence="2">
    <location>
        <begin position="2"/>
        <end position="73"/>
    </location>
</feature>
<keyword evidence="1" id="KW-0560">Oxidoreductase</keyword>
<sequence length="113" mass="12599">MHTSIDALGSKATCYHSISCLRKRGKHIQVGLMAGSESNPSVPMHLVIAKELEIIGSHGMQAFAYQEMMQMILEGKLAPEKLIGRQIHLDEAVEALVSMDRFQENGMLMIDRF</sequence>
<dbReference type="InterPro" id="IPR036291">
    <property type="entry name" value="NAD(P)-bd_dom_sf"/>
</dbReference>
<dbReference type="InterPro" id="IPR050129">
    <property type="entry name" value="Zn_alcohol_dh"/>
</dbReference>
<name>A0ABS3C1Z2_9BACT</name>
<evidence type="ECO:0000259" key="2">
    <source>
        <dbReference type="Pfam" id="PF00107"/>
    </source>
</evidence>
<accession>A0ABS3C1Z2</accession>
<evidence type="ECO:0000256" key="1">
    <source>
        <dbReference type="ARBA" id="ARBA00023002"/>
    </source>
</evidence>
<evidence type="ECO:0000313" key="3">
    <source>
        <dbReference type="EMBL" id="MBN7811101.1"/>
    </source>
</evidence>
<dbReference type="SUPFAM" id="SSF51735">
    <property type="entry name" value="NAD(P)-binding Rossmann-fold domains"/>
    <property type="match status" value="1"/>
</dbReference>
<dbReference type="Proteomes" id="UP000664317">
    <property type="component" value="Unassembled WGS sequence"/>
</dbReference>
<organism evidence="3 4">
    <name type="scientific">Algoriphagus oliviformis</name>
    <dbReference type="NCBI Taxonomy" id="2811231"/>
    <lineage>
        <taxon>Bacteria</taxon>
        <taxon>Pseudomonadati</taxon>
        <taxon>Bacteroidota</taxon>
        <taxon>Cytophagia</taxon>
        <taxon>Cytophagales</taxon>
        <taxon>Cyclobacteriaceae</taxon>
        <taxon>Algoriphagus</taxon>
    </lineage>
</organism>
<dbReference type="Gene3D" id="3.90.180.10">
    <property type="entry name" value="Medium-chain alcohol dehydrogenases, catalytic domain"/>
    <property type="match status" value="1"/>
</dbReference>
<dbReference type="Gene3D" id="3.40.50.720">
    <property type="entry name" value="NAD(P)-binding Rossmann-like Domain"/>
    <property type="match status" value="1"/>
</dbReference>
<dbReference type="InterPro" id="IPR013149">
    <property type="entry name" value="ADH-like_C"/>
</dbReference>
<protein>
    <submittedName>
        <fullName evidence="3">Zinc-binding dehydrogenase</fullName>
    </submittedName>
</protein>